<evidence type="ECO:0000256" key="9">
    <source>
        <dbReference type="RuleBase" id="RU361245"/>
    </source>
</evidence>
<evidence type="ECO:0000256" key="10">
    <source>
        <dbReference type="SAM" id="Coils"/>
    </source>
</evidence>
<evidence type="ECO:0000313" key="13">
    <source>
        <dbReference type="Proteomes" id="UP001250135"/>
    </source>
</evidence>
<evidence type="ECO:0000256" key="3">
    <source>
        <dbReference type="ARBA" id="ARBA00022561"/>
    </source>
</evidence>
<accession>A0A8T9KQC3</accession>
<evidence type="ECO:0000256" key="6">
    <source>
        <dbReference type="ARBA" id="ARBA00023086"/>
    </source>
</evidence>
<dbReference type="GO" id="GO:0003723">
    <property type="term" value="F:RNA binding"/>
    <property type="evidence" value="ECO:0007669"/>
    <property type="project" value="UniProtKB-KW"/>
</dbReference>
<evidence type="ECO:0000313" key="12">
    <source>
        <dbReference type="EMBL" id="UOL48964.1"/>
    </source>
</evidence>
<name>A0A8T9KQC3_9MONO</name>
<evidence type="ECO:0000256" key="4">
    <source>
        <dbReference type="ARBA" id="ARBA00022844"/>
    </source>
</evidence>
<protein>
    <recommendedName>
        <fullName evidence="9">Nucleocapsid</fullName>
    </recommendedName>
    <alternativeName>
        <fullName evidence="9">Nucleocapsid protein</fullName>
    </alternativeName>
</protein>
<keyword evidence="5 9" id="KW-0694">RNA-binding</keyword>
<evidence type="ECO:0000256" key="11">
    <source>
        <dbReference type="SAM" id="MobiDB-lite"/>
    </source>
</evidence>
<keyword evidence="3 9" id="KW-0167">Capsid protein</keyword>
<dbReference type="Pfam" id="PF00973">
    <property type="entry name" value="Paramyxo_ncap"/>
    <property type="match status" value="1"/>
</dbReference>
<keyword evidence="7 9" id="KW-1035">Host cytoplasm</keyword>
<keyword evidence="13" id="KW-1185">Reference proteome</keyword>
<dbReference type="GO" id="GO:0019013">
    <property type="term" value="C:viral nucleocapsid"/>
    <property type="evidence" value="ECO:0007669"/>
    <property type="project" value="UniProtKB-KW"/>
</dbReference>
<organism evidence="12 13">
    <name type="scientific">Wenzhou Rattus losea jeilongvirus 2</name>
    <dbReference type="NCBI Taxonomy" id="2928988"/>
    <lineage>
        <taxon>Viruses</taxon>
        <taxon>Riboviria</taxon>
        <taxon>Orthornavirae</taxon>
        <taxon>Negarnaviricota</taxon>
        <taxon>Haploviricotina</taxon>
        <taxon>Monjiviricetes</taxon>
        <taxon>Mononegavirales</taxon>
        <taxon>Paramyxoviridae</taxon>
        <taxon>Orthoparamyxovirinae</taxon>
        <taxon>Jeilongvirus</taxon>
        <taxon>Jeilongvirus ratti</taxon>
    </lineage>
</organism>
<keyword evidence="2 9" id="KW-1139">Helical capsid protein</keyword>
<comment type="similarity">
    <text evidence="1 9">Belongs to the paramyxoviruses nucleocapsid family.</text>
</comment>
<dbReference type="GO" id="GO:0019029">
    <property type="term" value="C:helical viral capsid"/>
    <property type="evidence" value="ECO:0007669"/>
    <property type="project" value="UniProtKB-KW"/>
</dbReference>
<keyword evidence="10" id="KW-0175">Coiled coil</keyword>
<dbReference type="GO" id="GO:0030430">
    <property type="term" value="C:host cell cytoplasm"/>
    <property type="evidence" value="ECO:0007669"/>
    <property type="project" value="UniProtKB-SubCell"/>
</dbReference>
<dbReference type="EMBL" id="OM030338">
    <property type="protein sequence ID" value="UOL48964.1"/>
    <property type="molecule type" value="Viral_cRNA"/>
</dbReference>
<keyword evidence="8 9" id="KW-0687">Ribonucleoprotein</keyword>
<comment type="subunit">
    <text evidence="9">Homomultimer; forms the nucleocapsid. Binds to the viral genomic RNA. N0 interacts with the phosphoprotein (via N-terminus); this interaction allows P to chaperon N0 to avoid N polymerization before encapsidation. Interacts as N-RNA template with the phosphoprotein (via C-terminus); this interaction positions the polymerase on the template.</text>
</comment>
<keyword evidence="6 9" id="KW-0543">Viral nucleoprotein</keyword>
<feature type="coiled-coil region" evidence="10">
    <location>
        <begin position="467"/>
        <end position="498"/>
    </location>
</feature>
<dbReference type="InterPro" id="IPR002021">
    <property type="entry name" value="Paramyx_ncap"/>
</dbReference>
<feature type="region of interest" description="Disordered" evidence="11">
    <location>
        <begin position="540"/>
        <end position="560"/>
    </location>
</feature>
<keyword evidence="4 9" id="KW-0946">Virion</keyword>
<evidence type="ECO:0000256" key="7">
    <source>
        <dbReference type="ARBA" id="ARBA00023200"/>
    </source>
</evidence>
<evidence type="ECO:0000256" key="1">
    <source>
        <dbReference type="ARBA" id="ARBA00007642"/>
    </source>
</evidence>
<comment type="subcellular location">
    <subcellularLocation>
        <location evidence="9">Virion</location>
    </subcellularLocation>
    <subcellularLocation>
        <location evidence="9">Host cytoplasm</location>
    </subcellularLocation>
</comment>
<reference evidence="12" key="1">
    <citation type="submission" date="2021-12" db="EMBL/GenBank/DDBJ databases">
        <authorList>
            <person name="Tan Z.-Z."/>
            <person name="Pan Y.-F."/>
            <person name="Zhang Y.-Z."/>
        </authorList>
    </citation>
    <scope>NUCLEOTIDE SEQUENCE</scope>
    <source>
        <strain evidence="12">WZS_HuMao</strain>
    </source>
</reference>
<proteinExistence type="inferred from homology"/>
<dbReference type="Proteomes" id="UP001250135">
    <property type="component" value="Segment"/>
</dbReference>
<evidence type="ECO:0000256" key="2">
    <source>
        <dbReference type="ARBA" id="ARBA00022497"/>
    </source>
</evidence>
<evidence type="ECO:0000256" key="5">
    <source>
        <dbReference type="ARBA" id="ARBA00022884"/>
    </source>
</evidence>
<dbReference type="GO" id="GO:0005198">
    <property type="term" value="F:structural molecule activity"/>
    <property type="evidence" value="ECO:0007669"/>
    <property type="project" value="InterPro"/>
</dbReference>
<dbReference type="GO" id="GO:1990904">
    <property type="term" value="C:ribonucleoprotein complex"/>
    <property type="evidence" value="ECO:0007669"/>
    <property type="project" value="UniProtKB-KW"/>
</dbReference>
<sequence>MASLNDAIRSFKDFKANPHPKGVLHAAFQGVKNKVLVLVPVGLDPPQRWLLMLFLLQLVWSELSPGSVITGAFLSLLAYFSDQPAQLIQAMVGDPDIEVQIIDVVGMNLGVPKFATRGASLDKIEQQYAKIAKSPPKGSGDNIPFIIKDLSRLIPRTVEELQISVGTVTLQIWILLTKAVTAPDTARDSEMRRWLKYTQQRRADKIYKLENRWCDNARLRIAADLPVRRFMVNILMEISQSTGVKGRIVEMIADIGSYIAEAGLAGFFTTVKFGIETRYSALALNELQADLSTVLGLMKYYRTLGDKAPYLVILEDSAQVKFAPGSYPLLYSYAMGIATALDRSMAGLVYDKGYLEPAFFRLGRSMVHHLEGNVDSHMARELGLTHDQTEALKEILKYDGSEGDSNIARKRSQRSLATEPINTAESIIPADDDVLAKSFARGISISEDEGTAASDREGSSDRILSYEEILKRSREREMERLREIEREREREIDKMYKNQPKGTVTEEAKAAMRNEIRNIMRSRRNTHPMQPFQPSVVNQMNRSSEAGAAASDLDVLNQSG</sequence>
<evidence type="ECO:0000256" key="8">
    <source>
        <dbReference type="ARBA" id="ARBA00023274"/>
    </source>
</evidence>
<comment type="function">
    <text evidence="9">Forms the helical nucleocapsid (NC), protecting the genome from nucleases.</text>
</comment>